<sequence length="75" mass="8203">MGNEYFYSIGGGGAVELVDTYNSETVAHLVQQLIKLQQEYDRHTGHYASGKGQITEAMKSVNKALKKALEIEGGE</sequence>
<reference evidence="2" key="1">
    <citation type="submission" date="2014-03" db="EMBL/GenBank/DDBJ databases">
        <authorList>
            <person name="Urmite Genomes U."/>
        </authorList>
    </citation>
    <scope>NUCLEOTIDE SEQUENCE [LARGE SCALE GENOMIC DNA]</scope>
    <source>
        <strain evidence="2">HD-03</strain>
    </source>
</reference>
<dbReference type="AlphaFoldDB" id="A0A059NXS7"/>
<evidence type="ECO:0000313" key="1">
    <source>
        <dbReference type="EMBL" id="CDQ22591.1"/>
    </source>
</evidence>
<reference evidence="1 2" key="2">
    <citation type="submission" date="2014-05" db="EMBL/GenBank/DDBJ databases">
        <title>Draft genome sequence of Halobacillus karajensis HK-03.</title>
        <authorList>
            <person name="Khelaifia S."/>
            <person name="Croce O."/>
            <person name="Lagier J.C."/>
            <person name="Raoult D."/>
        </authorList>
    </citation>
    <scope>NUCLEOTIDE SEQUENCE [LARGE SCALE GENOMIC DNA]</scope>
    <source>
        <strain evidence="1 2">HD-03</strain>
    </source>
</reference>
<keyword evidence="2" id="KW-1185">Reference proteome</keyword>
<proteinExistence type="predicted"/>
<gene>
    <name evidence="1" type="ORF">BN983_00804</name>
</gene>
<organism evidence="1 2">
    <name type="scientific">Halobacillus karajensis</name>
    <dbReference type="NCBI Taxonomy" id="195088"/>
    <lineage>
        <taxon>Bacteria</taxon>
        <taxon>Bacillati</taxon>
        <taxon>Bacillota</taxon>
        <taxon>Bacilli</taxon>
        <taxon>Bacillales</taxon>
        <taxon>Bacillaceae</taxon>
        <taxon>Halobacillus</taxon>
    </lineage>
</organism>
<name>A0A059NXS7_9BACI</name>
<accession>A0A059NXS7</accession>
<dbReference type="EMBL" id="CCDI010000001">
    <property type="protein sequence ID" value="CDQ22591.1"/>
    <property type="molecule type" value="Genomic_DNA"/>
</dbReference>
<dbReference type="RefSeq" id="WP_035505962.1">
    <property type="nucleotide sequence ID" value="NZ_CCDI010000001.1"/>
</dbReference>
<comment type="caution">
    <text evidence="1">The sequence shown here is derived from an EMBL/GenBank/DDBJ whole genome shotgun (WGS) entry which is preliminary data.</text>
</comment>
<evidence type="ECO:0000313" key="2">
    <source>
        <dbReference type="Proteomes" id="UP000028868"/>
    </source>
</evidence>
<protein>
    <submittedName>
        <fullName evidence="1">Uncharacterized protein</fullName>
    </submittedName>
</protein>
<dbReference type="Proteomes" id="UP000028868">
    <property type="component" value="Unassembled WGS sequence"/>
</dbReference>